<feature type="transmembrane region" description="Helical" evidence="9">
    <location>
        <begin position="243"/>
        <end position="262"/>
    </location>
</feature>
<evidence type="ECO:0000256" key="9">
    <source>
        <dbReference type="SAM" id="Phobius"/>
    </source>
</evidence>
<keyword evidence="3" id="KW-1003">Cell membrane</keyword>
<feature type="domain" description="Major facilitator superfamily (MFS) profile" evidence="10">
    <location>
        <begin position="25"/>
        <end position="474"/>
    </location>
</feature>
<evidence type="ECO:0000256" key="1">
    <source>
        <dbReference type="ARBA" id="ARBA00004651"/>
    </source>
</evidence>
<evidence type="ECO:0000256" key="5">
    <source>
        <dbReference type="ARBA" id="ARBA00022989"/>
    </source>
</evidence>
<evidence type="ECO:0000256" key="4">
    <source>
        <dbReference type="ARBA" id="ARBA00022692"/>
    </source>
</evidence>
<sequence length="550" mass="54802">MADTPATLLRRVVGPPRSTGSPRTVLVVMCAGYFLVLLDVTIVNVALPRIGSGLGADIGGLQWVVDGYALALAALMLASGTADDRYGHRRVVLAGLGVFGLGSLACGLAPDAPVLVAARVVQGVGAALLLPGTLAIIGQAFPDERGRARAIGVWAGIGSLALPAGPLLGGLLVDGLGWRAVFLVNVPIVLVALVWSAAVVRESRGASTPPLDLPGLLLGALLLLATTYAFVQGGRSGAGAPRVVAAAVVAVAALAALCVAEARRGEEAMLPPALLRRPAFDAANAAAGIMNLCTLGALFVLMLFLQSVQGRSALGAGLAVVPLFAPLAVIAPFGGRITSRVGARLPATAGLLCAAAGLALLVRAQPHSGYAVLLPAFLLWGTGLGILTPAVVAAAVAAVPAGRSGLASAVNNTARQTGGAIGIAVAGAVAGQPGDQSHFVRGFHAIALGAAGLYAATVLLVLALLPGALLPGARRCWAGGDGRPRTGEGDPDGAAPGSLFPFSFPTSGRDPGHRSVRGGGPGAVMVRCHGPPSSGDVRHMCCRGHACLIR</sequence>
<dbReference type="GO" id="GO:0005886">
    <property type="term" value="C:plasma membrane"/>
    <property type="evidence" value="ECO:0007669"/>
    <property type="project" value="UniProtKB-SubCell"/>
</dbReference>
<dbReference type="Pfam" id="PF07690">
    <property type="entry name" value="MFS_1"/>
    <property type="match status" value="1"/>
</dbReference>
<feature type="transmembrane region" description="Helical" evidence="9">
    <location>
        <begin position="91"/>
        <end position="110"/>
    </location>
</feature>
<dbReference type="GO" id="GO:0046677">
    <property type="term" value="P:response to antibiotic"/>
    <property type="evidence" value="ECO:0007669"/>
    <property type="project" value="UniProtKB-KW"/>
</dbReference>
<accession>A0A918Y337</accession>
<dbReference type="PANTHER" id="PTHR42718:SF42">
    <property type="entry name" value="EXPORT PROTEIN"/>
    <property type="match status" value="1"/>
</dbReference>
<keyword evidence="5 9" id="KW-1133">Transmembrane helix</keyword>
<dbReference type="AlphaFoldDB" id="A0A918Y337"/>
<feature type="transmembrane region" description="Helical" evidence="9">
    <location>
        <begin position="312"/>
        <end position="333"/>
    </location>
</feature>
<dbReference type="PANTHER" id="PTHR42718">
    <property type="entry name" value="MAJOR FACILITATOR SUPERFAMILY MULTIDRUG TRANSPORTER MFSC"/>
    <property type="match status" value="1"/>
</dbReference>
<dbReference type="InterPro" id="IPR020846">
    <property type="entry name" value="MFS_dom"/>
</dbReference>
<dbReference type="Proteomes" id="UP000608955">
    <property type="component" value="Unassembled WGS sequence"/>
</dbReference>
<evidence type="ECO:0000256" key="8">
    <source>
        <dbReference type="SAM" id="MobiDB-lite"/>
    </source>
</evidence>
<dbReference type="SUPFAM" id="SSF103473">
    <property type="entry name" value="MFS general substrate transporter"/>
    <property type="match status" value="1"/>
</dbReference>
<evidence type="ECO:0000256" key="6">
    <source>
        <dbReference type="ARBA" id="ARBA00023136"/>
    </source>
</evidence>
<dbReference type="InterPro" id="IPR036259">
    <property type="entry name" value="MFS_trans_sf"/>
</dbReference>
<name>A0A918Y337_9ACTN</name>
<evidence type="ECO:0000259" key="10">
    <source>
        <dbReference type="PROSITE" id="PS50850"/>
    </source>
</evidence>
<feature type="transmembrane region" description="Helical" evidence="9">
    <location>
        <begin position="25"/>
        <end position="47"/>
    </location>
</feature>
<keyword evidence="4 9" id="KW-0812">Transmembrane</keyword>
<dbReference type="PROSITE" id="PS50850">
    <property type="entry name" value="MFS"/>
    <property type="match status" value="1"/>
</dbReference>
<evidence type="ECO:0000256" key="7">
    <source>
        <dbReference type="ARBA" id="ARBA00023251"/>
    </source>
</evidence>
<reference evidence="11" key="2">
    <citation type="submission" date="2020-09" db="EMBL/GenBank/DDBJ databases">
        <authorList>
            <person name="Sun Q."/>
            <person name="Ohkuma M."/>
        </authorList>
    </citation>
    <scope>NUCLEOTIDE SEQUENCE</scope>
    <source>
        <strain evidence="11">JCM 4654</strain>
    </source>
</reference>
<dbReference type="Gene3D" id="1.20.1250.20">
    <property type="entry name" value="MFS general substrate transporter like domains"/>
    <property type="match status" value="1"/>
</dbReference>
<feature type="transmembrane region" description="Helical" evidence="9">
    <location>
        <begin position="211"/>
        <end position="231"/>
    </location>
</feature>
<evidence type="ECO:0000313" key="11">
    <source>
        <dbReference type="EMBL" id="GHD88403.1"/>
    </source>
</evidence>
<feature type="transmembrane region" description="Helical" evidence="9">
    <location>
        <begin position="59"/>
        <end position="79"/>
    </location>
</feature>
<dbReference type="Gene3D" id="1.20.1720.10">
    <property type="entry name" value="Multidrug resistance protein D"/>
    <property type="match status" value="1"/>
</dbReference>
<keyword evidence="7" id="KW-0046">Antibiotic resistance</keyword>
<dbReference type="InterPro" id="IPR004638">
    <property type="entry name" value="EmrB-like"/>
</dbReference>
<gene>
    <name evidence="11" type="primary">mmr</name>
    <name evidence="11" type="ORF">GCM10010508_24410</name>
</gene>
<evidence type="ECO:0000313" key="12">
    <source>
        <dbReference type="Proteomes" id="UP000608955"/>
    </source>
</evidence>
<evidence type="ECO:0000256" key="3">
    <source>
        <dbReference type="ARBA" id="ARBA00022475"/>
    </source>
</evidence>
<evidence type="ECO:0000256" key="2">
    <source>
        <dbReference type="ARBA" id="ARBA00022448"/>
    </source>
</evidence>
<organism evidence="11 12">
    <name type="scientific">Streptomyces naganishii JCM 4654</name>
    <dbReference type="NCBI Taxonomy" id="1306179"/>
    <lineage>
        <taxon>Bacteria</taxon>
        <taxon>Bacillati</taxon>
        <taxon>Actinomycetota</taxon>
        <taxon>Actinomycetes</taxon>
        <taxon>Kitasatosporales</taxon>
        <taxon>Streptomycetaceae</taxon>
        <taxon>Streptomyces</taxon>
    </lineage>
</organism>
<dbReference type="GO" id="GO:0022857">
    <property type="term" value="F:transmembrane transporter activity"/>
    <property type="evidence" value="ECO:0007669"/>
    <property type="project" value="InterPro"/>
</dbReference>
<feature type="transmembrane region" description="Helical" evidence="9">
    <location>
        <begin position="283"/>
        <end position="306"/>
    </location>
</feature>
<keyword evidence="12" id="KW-1185">Reference proteome</keyword>
<keyword evidence="6 9" id="KW-0472">Membrane</keyword>
<feature type="transmembrane region" description="Helical" evidence="9">
    <location>
        <begin position="345"/>
        <end position="365"/>
    </location>
</feature>
<feature type="transmembrane region" description="Helical" evidence="9">
    <location>
        <begin position="377"/>
        <end position="401"/>
    </location>
</feature>
<dbReference type="EMBL" id="BMVF01000005">
    <property type="protein sequence ID" value="GHD88403.1"/>
    <property type="molecule type" value="Genomic_DNA"/>
</dbReference>
<dbReference type="CDD" id="cd17321">
    <property type="entry name" value="MFS_MMR_MDR_like"/>
    <property type="match status" value="1"/>
</dbReference>
<feature type="region of interest" description="Disordered" evidence="8">
    <location>
        <begin position="481"/>
        <end position="520"/>
    </location>
</feature>
<protein>
    <submittedName>
        <fullName evidence="11">MFS transporter</fullName>
    </submittedName>
</protein>
<feature type="transmembrane region" description="Helical" evidence="9">
    <location>
        <begin position="178"/>
        <end position="199"/>
    </location>
</feature>
<dbReference type="NCBIfam" id="TIGR00711">
    <property type="entry name" value="efflux_EmrB"/>
    <property type="match status" value="1"/>
</dbReference>
<dbReference type="InterPro" id="IPR011701">
    <property type="entry name" value="MFS"/>
</dbReference>
<dbReference type="RefSeq" id="WP_229865218.1">
    <property type="nucleotide sequence ID" value="NZ_BMVF01000005.1"/>
</dbReference>
<feature type="transmembrane region" description="Helical" evidence="9">
    <location>
        <begin position="443"/>
        <end position="465"/>
    </location>
</feature>
<proteinExistence type="predicted"/>
<comment type="caution">
    <text evidence="11">The sequence shown here is derived from an EMBL/GenBank/DDBJ whole genome shotgun (WGS) entry which is preliminary data.</text>
</comment>
<keyword evidence="2" id="KW-0813">Transport</keyword>
<feature type="transmembrane region" description="Helical" evidence="9">
    <location>
        <begin position="116"/>
        <end position="138"/>
    </location>
</feature>
<reference evidence="11" key="1">
    <citation type="journal article" date="2014" name="Int. J. Syst. Evol. Microbiol.">
        <title>Complete genome sequence of Corynebacterium casei LMG S-19264T (=DSM 44701T), isolated from a smear-ripened cheese.</title>
        <authorList>
            <consortium name="US DOE Joint Genome Institute (JGI-PGF)"/>
            <person name="Walter F."/>
            <person name="Albersmeier A."/>
            <person name="Kalinowski J."/>
            <person name="Ruckert C."/>
        </authorList>
    </citation>
    <scope>NUCLEOTIDE SEQUENCE</scope>
    <source>
        <strain evidence="11">JCM 4654</strain>
    </source>
</reference>
<feature type="transmembrane region" description="Helical" evidence="9">
    <location>
        <begin position="413"/>
        <end position="431"/>
    </location>
</feature>
<feature type="transmembrane region" description="Helical" evidence="9">
    <location>
        <begin position="150"/>
        <end position="172"/>
    </location>
</feature>
<comment type="subcellular location">
    <subcellularLocation>
        <location evidence="1">Cell membrane</location>
        <topology evidence="1">Multi-pass membrane protein</topology>
    </subcellularLocation>
</comment>